<dbReference type="SMART" id="SM00363">
    <property type="entry name" value="S4"/>
    <property type="match status" value="1"/>
</dbReference>
<dbReference type="SUPFAM" id="SSF55174">
    <property type="entry name" value="Alpha-L RNA-binding motif"/>
    <property type="match status" value="1"/>
</dbReference>
<evidence type="ECO:0000256" key="3">
    <source>
        <dbReference type="ARBA" id="ARBA00036882"/>
    </source>
</evidence>
<organism evidence="8 9">
    <name type="scientific">Frigidibacter albus</name>
    <dbReference type="NCBI Taxonomy" id="1465486"/>
    <lineage>
        <taxon>Bacteria</taxon>
        <taxon>Pseudomonadati</taxon>
        <taxon>Pseudomonadota</taxon>
        <taxon>Alphaproteobacteria</taxon>
        <taxon>Rhodobacterales</taxon>
        <taxon>Paracoccaceae</taxon>
        <taxon>Frigidibacter</taxon>
    </lineage>
</organism>
<name>A0A6L8VJ66_9RHOB</name>
<evidence type="ECO:0000256" key="5">
    <source>
        <dbReference type="PROSITE-ProRule" id="PRU00182"/>
    </source>
</evidence>
<dbReference type="Pfam" id="PF00849">
    <property type="entry name" value="PseudoU_synth_2"/>
    <property type="match status" value="1"/>
</dbReference>
<gene>
    <name evidence="8" type="ORF">GS660_11645</name>
</gene>
<protein>
    <recommendedName>
        <fullName evidence="6">Pseudouridine synthase</fullName>
        <ecNumber evidence="6">5.4.99.-</ecNumber>
    </recommendedName>
</protein>
<comment type="catalytic activity">
    <reaction evidence="3">
        <text>uridine(1911/1915/1917) in 23S rRNA = pseudouridine(1911/1915/1917) in 23S rRNA</text>
        <dbReference type="Rhea" id="RHEA:42524"/>
        <dbReference type="Rhea" id="RHEA-COMP:10097"/>
        <dbReference type="Rhea" id="RHEA-COMP:10098"/>
        <dbReference type="ChEBI" id="CHEBI:65314"/>
        <dbReference type="ChEBI" id="CHEBI:65315"/>
        <dbReference type="EC" id="5.4.99.23"/>
    </reaction>
</comment>
<reference evidence="8 9" key="1">
    <citation type="submission" date="2020-01" db="EMBL/GenBank/DDBJ databases">
        <title>Frigidibacter albus SP32T (=CGMCC 1.13995T).</title>
        <authorList>
            <person name="Liao X."/>
        </authorList>
    </citation>
    <scope>NUCLEOTIDE SEQUENCE [LARGE SCALE GENOMIC DNA]</scope>
    <source>
        <strain evidence="8 9">SP32</strain>
    </source>
</reference>
<dbReference type="PANTHER" id="PTHR21600">
    <property type="entry name" value="MITOCHONDRIAL RNA PSEUDOURIDINE SYNTHASE"/>
    <property type="match status" value="1"/>
</dbReference>
<dbReference type="PANTHER" id="PTHR21600:SF44">
    <property type="entry name" value="RIBOSOMAL LARGE SUBUNIT PSEUDOURIDINE SYNTHASE D"/>
    <property type="match status" value="1"/>
</dbReference>
<evidence type="ECO:0000259" key="7">
    <source>
        <dbReference type="SMART" id="SM00363"/>
    </source>
</evidence>
<dbReference type="EMBL" id="WWNR01000007">
    <property type="protein sequence ID" value="MZQ89746.1"/>
    <property type="molecule type" value="Genomic_DNA"/>
</dbReference>
<dbReference type="Gene3D" id="3.10.290.10">
    <property type="entry name" value="RNA-binding S4 domain"/>
    <property type="match status" value="1"/>
</dbReference>
<dbReference type="InterPro" id="IPR006145">
    <property type="entry name" value="PsdUridine_synth_RsuA/RluA"/>
</dbReference>
<dbReference type="PROSITE" id="PS50889">
    <property type="entry name" value="S4"/>
    <property type="match status" value="1"/>
</dbReference>
<feature type="domain" description="RNA-binding S4" evidence="7">
    <location>
        <begin position="62"/>
        <end position="130"/>
    </location>
</feature>
<proteinExistence type="inferred from homology"/>
<dbReference type="GO" id="GO:0003723">
    <property type="term" value="F:RNA binding"/>
    <property type="evidence" value="ECO:0007669"/>
    <property type="project" value="UniProtKB-KW"/>
</dbReference>
<keyword evidence="2 6" id="KW-0413">Isomerase</keyword>
<dbReference type="Proteomes" id="UP000477083">
    <property type="component" value="Unassembled WGS sequence"/>
</dbReference>
<dbReference type="InterPro" id="IPR002942">
    <property type="entry name" value="S4_RNA-bd"/>
</dbReference>
<dbReference type="InterPro" id="IPR020103">
    <property type="entry name" value="PsdUridine_synth_cat_dom_sf"/>
</dbReference>
<evidence type="ECO:0000256" key="1">
    <source>
        <dbReference type="ARBA" id="ARBA00010876"/>
    </source>
</evidence>
<dbReference type="GO" id="GO:0160140">
    <property type="term" value="F:23S rRNA pseudouridine(1911/1915/1917) synthase activity"/>
    <property type="evidence" value="ECO:0007669"/>
    <property type="project" value="UniProtKB-EC"/>
</dbReference>
<keyword evidence="9" id="KW-1185">Reference proteome</keyword>
<dbReference type="InterPro" id="IPR050188">
    <property type="entry name" value="RluA_PseudoU_synthase"/>
</dbReference>
<accession>A0A6L8VJ66</accession>
<dbReference type="SUPFAM" id="SSF55120">
    <property type="entry name" value="Pseudouridine synthase"/>
    <property type="match status" value="1"/>
</dbReference>
<dbReference type="AlphaFoldDB" id="A0A6L8VJ66"/>
<comment type="catalytic activity">
    <reaction evidence="6">
        <text>a uridine in RNA = a pseudouridine in RNA</text>
        <dbReference type="Rhea" id="RHEA:48348"/>
        <dbReference type="Rhea" id="RHEA-COMP:12068"/>
        <dbReference type="Rhea" id="RHEA-COMP:12069"/>
        <dbReference type="ChEBI" id="CHEBI:65314"/>
        <dbReference type="ChEBI" id="CHEBI:65315"/>
    </reaction>
</comment>
<comment type="function">
    <text evidence="6">Responsible for synthesis of pseudouridine from uracil.</text>
</comment>
<dbReference type="CDD" id="cd00165">
    <property type="entry name" value="S4"/>
    <property type="match status" value="1"/>
</dbReference>
<evidence type="ECO:0000256" key="6">
    <source>
        <dbReference type="RuleBase" id="RU362028"/>
    </source>
</evidence>
<dbReference type="InterPro" id="IPR006224">
    <property type="entry name" value="PsdUridine_synth_RluA-like_CS"/>
</dbReference>
<dbReference type="Gene3D" id="3.30.2350.10">
    <property type="entry name" value="Pseudouridine synthase"/>
    <property type="match status" value="1"/>
</dbReference>
<dbReference type="GO" id="GO:0000455">
    <property type="term" value="P:enzyme-directed rRNA pseudouridine synthesis"/>
    <property type="evidence" value="ECO:0007669"/>
    <property type="project" value="UniProtKB-ARBA"/>
</dbReference>
<comment type="similarity">
    <text evidence="1 6">Belongs to the pseudouridine synthase RluA family.</text>
</comment>
<dbReference type="CDD" id="cd02869">
    <property type="entry name" value="PseudoU_synth_RluA_like"/>
    <property type="match status" value="1"/>
</dbReference>
<dbReference type="EC" id="5.4.99.-" evidence="6"/>
<evidence type="ECO:0000256" key="4">
    <source>
        <dbReference type="PIRSR" id="PIRSR606225-1"/>
    </source>
</evidence>
<comment type="caution">
    <text evidence="8">The sequence shown here is derived from an EMBL/GenBank/DDBJ whole genome shotgun (WGS) entry which is preliminary data.</text>
</comment>
<evidence type="ECO:0000313" key="9">
    <source>
        <dbReference type="Proteomes" id="UP000477083"/>
    </source>
</evidence>
<dbReference type="PROSITE" id="PS01129">
    <property type="entry name" value="PSI_RLU"/>
    <property type="match status" value="1"/>
</dbReference>
<dbReference type="InterPro" id="IPR006225">
    <property type="entry name" value="PsdUridine_synth_RluC/D"/>
</dbReference>
<evidence type="ECO:0000256" key="2">
    <source>
        <dbReference type="ARBA" id="ARBA00023235"/>
    </source>
</evidence>
<sequence>MTRIARIARSPTIITPASAVTSAFRKRSSGSAGAASPPFGVSSLSGIAPRLLHVVIGPDPPERLDKALAREVPEEWALSRSRLTKMIAEGAVSRGGVVLTDQKARVAEGDRIELTLGAPEPVETEAEDIPLSVVWEDDDLIVIDKPAGLVVHPAPGTPSGTLVNALLHHCGDRLHGVGGERRPGIVHRIDKDTSGLLVAAKTDRAHHGLAAQFEAHTVARHYLALVFGVPDKADPRLRGIKGVSFEAGGILKVATQLARHKTDRQRQAVVEHAGRHAVTRARLDRVFGTPPSLALLDCWLETGRTHQIRVHMAHVGLGLVGDPTYGGRRKPAAKSLGEAAAEAVAAFPRQALHAATLGFEHPVTGEALSFSAPLPPDMAALLAILPGA</sequence>
<dbReference type="NCBIfam" id="TIGR00005">
    <property type="entry name" value="rluA_subfam"/>
    <property type="match status" value="1"/>
</dbReference>
<dbReference type="OrthoDB" id="9807829at2"/>
<feature type="active site" evidence="4">
    <location>
        <position position="190"/>
    </location>
</feature>
<keyword evidence="5" id="KW-0694">RNA-binding</keyword>
<evidence type="ECO:0000313" key="8">
    <source>
        <dbReference type="EMBL" id="MZQ89746.1"/>
    </source>
</evidence>
<dbReference type="InterPro" id="IPR036986">
    <property type="entry name" value="S4_RNA-bd_sf"/>
</dbReference>